<accession>A0A9W8AS14</accession>
<dbReference type="Proteomes" id="UP001150925">
    <property type="component" value="Unassembled WGS sequence"/>
</dbReference>
<name>A0A9W8AS14_9FUNG</name>
<comment type="caution">
    <text evidence="2">The sequence shown here is derived from an EMBL/GenBank/DDBJ whole genome shotgun (WGS) entry which is preliminary data.</text>
</comment>
<keyword evidence="3" id="KW-1185">Reference proteome</keyword>
<dbReference type="AlphaFoldDB" id="A0A9W8AS14"/>
<dbReference type="EMBL" id="JANBPY010001683">
    <property type="protein sequence ID" value="KAJ1959101.1"/>
    <property type="molecule type" value="Genomic_DNA"/>
</dbReference>
<evidence type="ECO:0000313" key="2">
    <source>
        <dbReference type="EMBL" id="KAJ1959101.1"/>
    </source>
</evidence>
<gene>
    <name evidence="2" type="ORF">IWQ62_004746</name>
</gene>
<proteinExistence type="predicted"/>
<feature type="region of interest" description="Disordered" evidence="1">
    <location>
        <begin position="27"/>
        <end position="59"/>
    </location>
</feature>
<feature type="non-terminal residue" evidence="2">
    <location>
        <position position="1"/>
    </location>
</feature>
<evidence type="ECO:0000256" key="1">
    <source>
        <dbReference type="SAM" id="MobiDB-lite"/>
    </source>
</evidence>
<reference evidence="2" key="1">
    <citation type="submission" date="2022-07" db="EMBL/GenBank/DDBJ databases">
        <title>Phylogenomic reconstructions and comparative analyses of Kickxellomycotina fungi.</title>
        <authorList>
            <person name="Reynolds N.K."/>
            <person name="Stajich J.E."/>
            <person name="Barry K."/>
            <person name="Grigoriev I.V."/>
            <person name="Crous P."/>
            <person name="Smith M.E."/>
        </authorList>
    </citation>
    <scope>NUCLEOTIDE SEQUENCE</scope>
    <source>
        <strain evidence="2">RSA 1196</strain>
    </source>
</reference>
<protein>
    <submittedName>
        <fullName evidence="2">Uncharacterized protein</fullName>
    </submittedName>
</protein>
<evidence type="ECO:0000313" key="3">
    <source>
        <dbReference type="Proteomes" id="UP001150925"/>
    </source>
</evidence>
<organism evidence="2 3">
    <name type="scientific">Dispira parvispora</name>
    <dbReference type="NCBI Taxonomy" id="1520584"/>
    <lineage>
        <taxon>Eukaryota</taxon>
        <taxon>Fungi</taxon>
        <taxon>Fungi incertae sedis</taxon>
        <taxon>Zoopagomycota</taxon>
        <taxon>Kickxellomycotina</taxon>
        <taxon>Dimargaritomycetes</taxon>
        <taxon>Dimargaritales</taxon>
        <taxon>Dimargaritaceae</taxon>
        <taxon>Dispira</taxon>
    </lineage>
</organism>
<sequence>MDLTQRKHLYQFQTELFRFAAERASITSTADHSTPPNDLSPSHLGSISPPDSGSSHTTDSIQSIDFQLQCCSPLNATHLGAVAHNPALSWFQRQSAISLLQQRGNTYPTPYELGEAKYASWATTQRQRNQRLASVIRDTLGQAPALALNNVGSSGLANEMNIMYPMPPEASTTSSSLSLLYACLSPP</sequence>